<evidence type="ECO:0000313" key="2">
    <source>
        <dbReference type="EMBL" id="TKI91555.1"/>
    </source>
</evidence>
<accession>A0A4U3ASM1</accession>
<reference evidence="2 3" key="1">
    <citation type="journal article" date="2019" name="Environ. Microbiol.">
        <title>An active ?-lactamase is a part of an orchestrated cell wall stress resistance network of Bacillus subtilis and related rhizosphere species.</title>
        <authorList>
            <person name="Bucher T."/>
            <person name="Keren-Paz A."/>
            <person name="Hausser J."/>
            <person name="Olender T."/>
            <person name="Cytryn E."/>
            <person name="Kolodkin-Gal I."/>
        </authorList>
    </citation>
    <scope>NUCLEOTIDE SEQUENCE [LARGE SCALE GENOMIC DNA]</scope>
    <source>
        <strain evidence="2 3">I5</strain>
    </source>
</reference>
<dbReference type="AlphaFoldDB" id="A0A4U3ASM1"/>
<dbReference type="Proteomes" id="UP000305222">
    <property type="component" value="Unassembled WGS sequence"/>
</dbReference>
<dbReference type="InterPro" id="IPR001242">
    <property type="entry name" value="Condensation_dom"/>
</dbReference>
<feature type="non-terminal residue" evidence="2">
    <location>
        <position position="76"/>
    </location>
</feature>
<protein>
    <recommendedName>
        <fullName evidence="1">Condensation domain-containing protein</fullName>
    </recommendedName>
</protein>
<name>A0A4U3ASM1_9BACI</name>
<dbReference type="GO" id="GO:0008610">
    <property type="term" value="P:lipid biosynthetic process"/>
    <property type="evidence" value="ECO:0007669"/>
    <property type="project" value="UniProtKB-ARBA"/>
</dbReference>
<gene>
    <name evidence="2" type="ORF">FC699_21790</name>
</gene>
<feature type="domain" description="Condensation" evidence="1">
    <location>
        <begin position="7"/>
        <end position="75"/>
    </location>
</feature>
<evidence type="ECO:0000259" key="1">
    <source>
        <dbReference type="Pfam" id="PF00668"/>
    </source>
</evidence>
<comment type="caution">
    <text evidence="2">The sequence shown here is derived from an EMBL/GenBank/DDBJ whole genome shotgun (WGS) entry which is preliminary data.</text>
</comment>
<dbReference type="Pfam" id="PF00668">
    <property type="entry name" value="Condensation"/>
    <property type="match status" value="1"/>
</dbReference>
<dbReference type="InterPro" id="IPR023213">
    <property type="entry name" value="CAT-like_dom_sf"/>
</dbReference>
<dbReference type="GO" id="GO:0003824">
    <property type="term" value="F:catalytic activity"/>
    <property type="evidence" value="ECO:0007669"/>
    <property type="project" value="InterPro"/>
</dbReference>
<organism evidence="2 3">
    <name type="scientific">Bacillus wiedmannii</name>
    <dbReference type="NCBI Taxonomy" id="1890302"/>
    <lineage>
        <taxon>Bacteria</taxon>
        <taxon>Bacillati</taxon>
        <taxon>Bacillota</taxon>
        <taxon>Bacilli</taxon>
        <taxon>Bacillales</taxon>
        <taxon>Bacillaceae</taxon>
        <taxon>Bacillus</taxon>
        <taxon>Bacillus cereus group</taxon>
    </lineage>
</organism>
<dbReference type="SUPFAM" id="SSF52777">
    <property type="entry name" value="CoA-dependent acyltransferases"/>
    <property type="match status" value="1"/>
</dbReference>
<proteinExistence type="predicted"/>
<sequence length="76" mass="9222">MKYREYFSLTHPQQRIWYMEKINPHQPLHNIGGTVKIQGEVDFVCLEKAINYFIKKNDGIRHRFVESDEKVHQYVE</sequence>
<evidence type="ECO:0000313" key="3">
    <source>
        <dbReference type="Proteomes" id="UP000305222"/>
    </source>
</evidence>
<dbReference type="Gene3D" id="3.30.559.10">
    <property type="entry name" value="Chloramphenicol acetyltransferase-like domain"/>
    <property type="match status" value="1"/>
</dbReference>
<dbReference type="EMBL" id="SZON01001323">
    <property type="protein sequence ID" value="TKI91555.1"/>
    <property type="molecule type" value="Genomic_DNA"/>
</dbReference>